<dbReference type="EMBL" id="JBDODL010007260">
    <property type="protein sequence ID" value="MES1923623.1"/>
    <property type="molecule type" value="Genomic_DNA"/>
</dbReference>
<comment type="caution">
    <text evidence="1">The sequence shown here is derived from an EMBL/GenBank/DDBJ whole genome shotgun (WGS) entry which is preliminary data.</text>
</comment>
<dbReference type="Proteomes" id="UP001439008">
    <property type="component" value="Unassembled WGS sequence"/>
</dbReference>
<accession>A0ABV2AVD7</accession>
<evidence type="ECO:0000313" key="2">
    <source>
        <dbReference type="Proteomes" id="UP001439008"/>
    </source>
</evidence>
<evidence type="ECO:0000313" key="1">
    <source>
        <dbReference type="EMBL" id="MES1923623.1"/>
    </source>
</evidence>
<organism evidence="1 2">
    <name type="scientific">Bonamia ostreae</name>
    <dbReference type="NCBI Taxonomy" id="126728"/>
    <lineage>
        <taxon>Eukaryota</taxon>
        <taxon>Sar</taxon>
        <taxon>Rhizaria</taxon>
        <taxon>Endomyxa</taxon>
        <taxon>Ascetosporea</taxon>
        <taxon>Haplosporida</taxon>
        <taxon>Bonamia</taxon>
    </lineage>
</organism>
<keyword evidence="2" id="KW-1185">Reference proteome</keyword>
<name>A0ABV2AVD7_9EUKA</name>
<protein>
    <submittedName>
        <fullName evidence="1">Uncharacterized protein</fullName>
    </submittedName>
</protein>
<gene>
    <name evidence="1" type="ORF">MHBO_005231</name>
</gene>
<sequence length="164" mass="19031">MKKIDWNNVNEAQDFQNPTVGGYVAKISYTKDEEIKEYLRIEWDFAEGEFAGNNRGTYERANFWPLAFIRSYKEKALPFFKSFKTAREESNRNYTFREDYLDDMTGKRVGIVLGEEEYEKKDGAVGKRLYVYQTSSVKSIKDGDFKVPDLKKLKNTLSAPLASS</sequence>
<feature type="non-terminal residue" evidence="1">
    <location>
        <position position="164"/>
    </location>
</feature>
<proteinExistence type="predicted"/>
<reference evidence="1 2" key="1">
    <citation type="journal article" date="2024" name="BMC Biol.">
        <title>Comparative genomics of Ascetosporea gives new insight into the evolutionary basis for animal parasitism in Rhizaria.</title>
        <authorList>
            <person name="Hiltunen Thoren M."/>
            <person name="Onut-Brannstrom I."/>
            <person name="Alfjorden A."/>
            <person name="Peckova H."/>
            <person name="Swords F."/>
            <person name="Hooper C."/>
            <person name="Holzer A.S."/>
            <person name="Bass D."/>
            <person name="Burki F."/>
        </authorList>
    </citation>
    <scope>NUCLEOTIDE SEQUENCE [LARGE SCALE GENOMIC DNA]</scope>
    <source>
        <strain evidence="1">20-A016</strain>
    </source>
</reference>